<dbReference type="AlphaFoldDB" id="A0A444W8Z5"/>
<feature type="region of interest" description="Disordered" evidence="1">
    <location>
        <begin position="58"/>
        <end position="87"/>
    </location>
</feature>
<evidence type="ECO:0000313" key="3">
    <source>
        <dbReference type="EMBL" id="RYJ42350.1"/>
    </source>
</evidence>
<evidence type="ECO:0000313" key="4">
    <source>
        <dbReference type="Proteomes" id="UP000289775"/>
    </source>
</evidence>
<feature type="transmembrane region" description="Helical" evidence="2">
    <location>
        <begin position="6"/>
        <end position="24"/>
    </location>
</feature>
<sequence length="87" mass="9430">MNRKTIIGITAGAVALAGVAAYFAKRRNDRKNFEANAAQAKDHFKGKLNELQRKAGKELKNAASETKEAVNSAKERANEWVNSAAKA</sequence>
<dbReference type="OrthoDB" id="1376832at2"/>
<dbReference type="EMBL" id="JUIW01000007">
    <property type="protein sequence ID" value="RYJ42350.1"/>
    <property type="molecule type" value="Genomic_DNA"/>
</dbReference>
<feature type="compositionally biased region" description="Basic and acidic residues" evidence="1">
    <location>
        <begin position="58"/>
        <end position="78"/>
    </location>
</feature>
<accession>A0A444W8Z5</accession>
<keyword evidence="2" id="KW-0472">Membrane</keyword>
<evidence type="ECO:0000256" key="1">
    <source>
        <dbReference type="SAM" id="MobiDB-lite"/>
    </source>
</evidence>
<keyword evidence="4" id="KW-1185">Reference proteome</keyword>
<keyword evidence="2" id="KW-0812">Transmembrane</keyword>
<proteinExistence type="predicted"/>
<gene>
    <name evidence="3" type="ORF">NU09_2136</name>
</gene>
<keyword evidence="2" id="KW-1133">Transmembrane helix</keyword>
<protein>
    <recommendedName>
        <fullName evidence="5">YtxH domain-containing protein</fullName>
    </recommendedName>
</protein>
<dbReference type="Proteomes" id="UP000289775">
    <property type="component" value="Unassembled WGS sequence"/>
</dbReference>
<comment type="caution">
    <text evidence="3">The sequence shown here is derived from an EMBL/GenBank/DDBJ whole genome shotgun (WGS) entry which is preliminary data.</text>
</comment>
<evidence type="ECO:0008006" key="5">
    <source>
        <dbReference type="Google" id="ProtNLM"/>
    </source>
</evidence>
<reference evidence="3 4" key="1">
    <citation type="submission" date="2014-12" db="EMBL/GenBank/DDBJ databases">
        <title>Genome sequence of Flavobacterium beibuense RSKm HC5.</title>
        <authorList>
            <person name="Kim J.F."/>
            <person name="Song J.Y."/>
            <person name="Kwak M.-J."/>
            <person name="Lee S.-W."/>
        </authorList>
    </citation>
    <scope>NUCLEOTIDE SEQUENCE [LARGE SCALE GENOMIC DNA]</scope>
    <source>
        <strain evidence="3 4">RSKm HC5</strain>
    </source>
</reference>
<evidence type="ECO:0000256" key="2">
    <source>
        <dbReference type="SAM" id="Phobius"/>
    </source>
</evidence>
<organism evidence="3 4">
    <name type="scientific">Flavobacterium beibuense</name>
    <dbReference type="NCBI Taxonomy" id="657326"/>
    <lineage>
        <taxon>Bacteria</taxon>
        <taxon>Pseudomonadati</taxon>
        <taxon>Bacteroidota</taxon>
        <taxon>Flavobacteriia</taxon>
        <taxon>Flavobacteriales</taxon>
        <taxon>Flavobacteriaceae</taxon>
        <taxon>Flavobacterium</taxon>
    </lineage>
</organism>
<dbReference type="RefSeq" id="WP_129751262.1">
    <property type="nucleotide sequence ID" value="NZ_JUIW01000007.1"/>
</dbReference>
<name>A0A444W8Z5_9FLAO</name>